<protein>
    <recommendedName>
        <fullName evidence="4">EexN family lipoprotein</fullName>
    </recommendedName>
</protein>
<proteinExistence type="predicted"/>
<keyword evidence="1" id="KW-0812">Transmembrane</keyword>
<dbReference type="OrthoDB" id="5362093at2"/>
<dbReference type="HOGENOM" id="CLU_2036848_0_0_7"/>
<dbReference type="NCBIfam" id="NF033894">
    <property type="entry name" value="Eex_IncN"/>
    <property type="match status" value="1"/>
</dbReference>
<evidence type="ECO:0000313" key="3">
    <source>
        <dbReference type="Proteomes" id="UP000002222"/>
    </source>
</evidence>
<sequence length="121" mass="13836">MYKFNPMTQTIVEVKEATRFERIKRTPVPGWVMLLITFVPPLLIILCLIGCGSEEIKTVEYYKTHVDEGKAKIAECKNNPGVMKENPNCINAIAAYRESDTKHVHPKGKTMDDFMPTYTKE</sequence>
<dbReference type="InterPro" id="IPR047937">
    <property type="entry name" value="Eex_IncN-like"/>
</dbReference>
<reference evidence="2 3" key="2">
    <citation type="journal article" date="2010" name="Stand. Genomic Sci.">
        <title>Complete genome sequence of Sulfurospirillum deleyianum type strain (5175).</title>
        <authorList>
            <person name="Sikorski J."/>
            <person name="Lapidus A."/>
            <person name="Copeland A."/>
            <person name="Glavina Del Rio T."/>
            <person name="Nolan M."/>
            <person name="Lucas S."/>
            <person name="Chen F."/>
            <person name="Tice H."/>
            <person name="Cheng J.F."/>
            <person name="Saunders E."/>
            <person name="Bruce D."/>
            <person name="Goodwin L."/>
            <person name="Pitluck S."/>
            <person name="Ovchinnikova G."/>
            <person name="Pati A."/>
            <person name="Ivanova N."/>
            <person name="Mavromatis K."/>
            <person name="Chen A."/>
            <person name="Palaniappan K."/>
            <person name="Chain P."/>
            <person name="Land M."/>
            <person name="Hauser L."/>
            <person name="Chang Y.J."/>
            <person name="Jeffries C.D."/>
            <person name="Brettin T."/>
            <person name="Detter J.C."/>
            <person name="Han C."/>
            <person name="Rohde M."/>
            <person name="Lang E."/>
            <person name="Spring S."/>
            <person name="Goker M."/>
            <person name="Bristow J."/>
            <person name="Eisen J.A."/>
            <person name="Markowitz V."/>
            <person name="Hugenholtz P."/>
            <person name="Kyrpides N.C."/>
            <person name="Klenk H.P."/>
        </authorList>
    </citation>
    <scope>NUCLEOTIDE SEQUENCE [LARGE SCALE GENOMIC DNA]</scope>
    <source>
        <strain evidence="3">ATCC 51133 / DSM 6946 / 5175</strain>
    </source>
</reference>
<dbReference type="EMBL" id="CP001816">
    <property type="protein sequence ID" value="ACZ11795.1"/>
    <property type="molecule type" value="Genomic_DNA"/>
</dbReference>
<accession>D1B125</accession>
<dbReference type="KEGG" id="sdl:Sdel_0762"/>
<organism evidence="2 3">
    <name type="scientific">Sulfurospirillum deleyianum (strain ATCC 51133 / DSM 6946 / 5175)</name>
    <dbReference type="NCBI Taxonomy" id="525898"/>
    <lineage>
        <taxon>Bacteria</taxon>
        <taxon>Pseudomonadati</taxon>
        <taxon>Campylobacterota</taxon>
        <taxon>Epsilonproteobacteria</taxon>
        <taxon>Campylobacterales</taxon>
        <taxon>Sulfurospirillaceae</taxon>
        <taxon>Sulfurospirillum</taxon>
    </lineage>
</organism>
<gene>
    <name evidence="2" type="ordered locus">Sdel_0762</name>
</gene>
<dbReference type="Proteomes" id="UP000002222">
    <property type="component" value="Chromosome"/>
</dbReference>
<keyword evidence="1" id="KW-0472">Membrane</keyword>
<dbReference type="RefSeq" id="WP_012856560.1">
    <property type="nucleotide sequence ID" value="NC_013512.1"/>
</dbReference>
<dbReference type="STRING" id="525898.Sdel_0762"/>
<name>D1B125_SULD5</name>
<dbReference type="AlphaFoldDB" id="D1B125"/>
<reference evidence="3" key="1">
    <citation type="submission" date="2009-11" db="EMBL/GenBank/DDBJ databases">
        <title>The complete genome of Sulfurospirillum deleyianum DSM 6946.</title>
        <authorList>
            <consortium name="US DOE Joint Genome Institute (JGI-PGF)"/>
            <person name="Lucas S."/>
            <person name="Copeland A."/>
            <person name="Lapidus A."/>
            <person name="Glavina del Rio T."/>
            <person name="Dalin E."/>
            <person name="Tice H."/>
            <person name="Bruce D."/>
            <person name="Goodwin L."/>
            <person name="Pitluck S."/>
            <person name="Kyrpides N."/>
            <person name="Mavromatis K."/>
            <person name="Ivanova N."/>
            <person name="Ovchinnikova G."/>
            <person name="Munk A.C."/>
            <person name="Lu M."/>
            <person name="Brettin T."/>
            <person name="Detter J.C."/>
            <person name="Han C."/>
            <person name="Tapia R."/>
            <person name="Larimer F."/>
            <person name="Land M."/>
            <person name="Hauser L."/>
            <person name="Markowitz V."/>
            <person name="Cheng J.F."/>
            <person name="Hugenholtz P."/>
            <person name="Woyke T."/>
            <person name="Wu D."/>
            <person name="Aumann P."/>
            <person name="Schneider S."/>
            <person name="Lang E."/>
            <person name="Spring S."/>
            <person name="Klenk H.P."/>
            <person name="Eisen J.A."/>
        </authorList>
    </citation>
    <scope>NUCLEOTIDE SEQUENCE [LARGE SCALE GENOMIC DNA]</scope>
    <source>
        <strain evidence="3">ATCC 51133 / DSM 6946 / 5175</strain>
    </source>
</reference>
<keyword evidence="1" id="KW-1133">Transmembrane helix</keyword>
<evidence type="ECO:0008006" key="4">
    <source>
        <dbReference type="Google" id="ProtNLM"/>
    </source>
</evidence>
<evidence type="ECO:0000256" key="1">
    <source>
        <dbReference type="SAM" id="Phobius"/>
    </source>
</evidence>
<keyword evidence="3" id="KW-1185">Reference proteome</keyword>
<feature type="transmembrane region" description="Helical" evidence="1">
    <location>
        <begin position="31"/>
        <end position="51"/>
    </location>
</feature>
<evidence type="ECO:0000313" key="2">
    <source>
        <dbReference type="EMBL" id="ACZ11795.1"/>
    </source>
</evidence>